<dbReference type="RefSeq" id="WP_218477716.1">
    <property type="nucleotide sequence ID" value="NZ_BAABJN010000007.1"/>
</dbReference>
<evidence type="ECO:0000313" key="3">
    <source>
        <dbReference type="EMBL" id="QXN94981.1"/>
    </source>
</evidence>
<accession>A0ABX8S505</accession>
<keyword evidence="1" id="KW-0378">Hydrolase</keyword>
<dbReference type="Pfam" id="PF00135">
    <property type="entry name" value="COesterase"/>
    <property type="match status" value="1"/>
</dbReference>
<evidence type="ECO:0000313" key="4">
    <source>
        <dbReference type="Proteomes" id="UP000694257"/>
    </source>
</evidence>
<dbReference type="Proteomes" id="UP000694257">
    <property type="component" value="Chromosome"/>
</dbReference>
<dbReference type="InterPro" id="IPR050309">
    <property type="entry name" value="Type-B_Carboxylest/Lipase"/>
</dbReference>
<dbReference type="EMBL" id="CP078145">
    <property type="protein sequence ID" value="QXN94981.1"/>
    <property type="molecule type" value="Genomic_DNA"/>
</dbReference>
<dbReference type="InterPro" id="IPR019826">
    <property type="entry name" value="Carboxylesterase_B_AS"/>
</dbReference>
<sequence>MHASVVALPQGKVRGTVTRSVGAFLGIPYAAAPSGAALFRAPGPAPSWDDERDATRYGPTAPQLGYPEPLRSILHNPIIDGPEFLNLNVWTPDPGASGLPVMVWIHGGAYRIGSNAVSVYDGHAFARDGVVLVSINYRFGAIGFAALDGTPPNRGLLDQIAALHWVRENIASFGGDPDQITLFGESAGAMSVAALLASPLATGLFRRAIIQSGSGTVACTLEDARLVAADFANRLETSPDTAAIPALLDAERNLVRDFTLQQNPDRWGTSIIAAALGLMAFMPTIDGHTLTERPIDAIAAGAARDIPLIIGSTADEFRLFTAPAGLTTALTAEALTEQLTARGLDPRIADTYAANRPAATPGDLFAVILTDLAFRVPAARLAEATGGTAHVYEFAWPTTHLDLRSCHALELPFVFDTLTAKGTSMMTGADTPPQTLASEMHHTWVDFAHGRSPCWSPYDLGTRPVMTFNTPRSQLVHNPRADELRLWTDVI</sequence>
<proteinExistence type="inferred from homology"/>
<name>A0ABX8S505_NOCIO</name>
<evidence type="ECO:0000259" key="2">
    <source>
        <dbReference type="Pfam" id="PF00135"/>
    </source>
</evidence>
<reference evidence="3 4" key="1">
    <citation type="submission" date="2021-07" db="EMBL/GenBank/DDBJ databases">
        <title>Whole Genome Sequence of Nocardia Iowensis.</title>
        <authorList>
            <person name="Lamm A."/>
            <person name="Collins-Fairclough A.M."/>
            <person name="Bunk B."/>
            <person name="Sproer C."/>
        </authorList>
    </citation>
    <scope>NUCLEOTIDE SEQUENCE [LARGE SCALE GENOMIC DNA]</scope>
    <source>
        <strain evidence="3 4">NRRL 5646</strain>
    </source>
</reference>
<gene>
    <name evidence="3" type="ORF">KV110_19215</name>
</gene>
<keyword evidence="4" id="KW-1185">Reference proteome</keyword>
<dbReference type="PANTHER" id="PTHR11559">
    <property type="entry name" value="CARBOXYLESTERASE"/>
    <property type="match status" value="1"/>
</dbReference>
<evidence type="ECO:0000256" key="1">
    <source>
        <dbReference type="RuleBase" id="RU361235"/>
    </source>
</evidence>
<dbReference type="InterPro" id="IPR002018">
    <property type="entry name" value="CarbesteraseB"/>
</dbReference>
<dbReference type="EC" id="3.1.1.-" evidence="1"/>
<comment type="similarity">
    <text evidence="1">Belongs to the type-B carboxylesterase/lipase family.</text>
</comment>
<dbReference type="PROSITE" id="PS00122">
    <property type="entry name" value="CARBOXYLESTERASE_B_1"/>
    <property type="match status" value="1"/>
</dbReference>
<protein>
    <recommendedName>
        <fullName evidence="1">Carboxylic ester hydrolase</fullName>
        <ecNumber evidence="1">3.1.1.-</ecNumber>
    </recommendedName>
</protein>
<feature type="domain" description="Carboxylesterase type B" evidence="2">
    <location>
        <begin position="4"/>
        <end position="487"/>
    </location>
</feature>
<organism evidence="3 4">
    <name type="scientific">Nocardia iowensis</name>
    <dbReference type="NCBI Taxonomy" id="204891"/>
    <lineage>
        <taxon>Bacteria</taxon>
        <taxon>Bacillati</taxon>
        <taxon>Actinomycetota</taxon>
        <taxon>Actinomycetes</taxon>
        <taxon>Mycobacteriales</taxon>
        <taxon>Nocardiaceae</taxon>
        <taxon>Nocardia</taxon>
    </lineage>
</organism>